<proteinExistence type="predicted"/>
<evidence type="ECO:0000256" key="1">
    <source>
        <dbReference type="SAM" id="MobiDB-lite"/>
    </source>
</evidence>
<dbReference type="Proteomes" id="UP000262477">
    <property type="component" value="Unassembled WGS sequence"/>
</dbReference>
<dbReference type="AlphaFoldDB" id="A0A371PVW8"/>
<accession>A0A371PVW8</accession>
<comment type="caution">
    <text evidence="2">The sequence shown here is derived from an EMBL/GenBank/DDBJ whole genome shotgun (WGS) entry which is preliminary data.</text>
</comment>
<sequence>MAHPAPGAARLADTLPSPAGPDHRRALLRRMAWQLVQRPSTVTLRPLLSRLRELDHPLAWGDRRPAAVRRRG</sequence>
<reference evidence="2 3" key="1">
    <citation type="submission" date="2018-08" db="EMBL/GenBank/DDBJ databases">
        <title>Streptomyces NEAU-D10 sp. nov., a novel Actinomycete isolated from soil.</title>
        <authorList>
            <person name="Jin L."/>
        </authorList>
    </citation>
    <scope>NUCLEOTIDE SEQUENCE [LARGE SCALE GENOMIC DNA]</scope>
    <source>
        <strain evidence="2 3">NEAU-D10</strain>
    </source>
</reference>
<dbReference type="RefSeq" id="WP_128510594.1">
    <property type="nucleotide sequence ID" value="NZ_QUAC01000243.1"/>
</dbReference>
<keyword evidence="3" id="KW-1185">Reference proteome</keyword>
<evidence type="ECO:0000313" key="2">
    <source>
        <dbReference type="EMBL" id="REK86600.1"/>
    </source>
</evidence>
<evidence type="ECO:0000313" key="3">
    <source>
        <dbReference type="Proteomes" id="UP000262477"/>
    </source>
</evidence>
<dbReference type="EMBL" id="QUAC01000243">
    <property type="protein sequence ID" value="REK86600.1"/>
    <property type="molecule type" value="Genomic_DNA"/>
</dbReference>
<name>A0A371PVW8_STRIH</name>
<feature type="region of interest" description="Disordered" evidence="1">
    <location>
        <begin position="1"/>
        <end position="22"/>
    </location>
</feature>
<organism evidence="2 3">
    <name type="scientific">Streptomyces inhibens</name>
    <dbReference type="NCBI Taxonomy" id="2293571"/>
    <lineage>
        <taxon>Bacteria</taxon>
        <taxon>Bacillati</taxon>
        <taxon>Actinomycetota</taxon>
        <taxon>Actinomycetes</taxon>
        <taxon>Kitasatosporales</taxon>
        <taxon>Streptomycetaceae</taxon>
        <taxon>Streptomyces</taxon>
    </lineage>
</organism>
<protein>
    <submittedName>
        <fullName evidence="2">Uncharacterized protein</fullName>
    </submittedName>
</protein>
<gene>
    <name evidence="2" type="ORF">DY245_31490</name>
</gene>